<dbReference type="Proteomes" id="UP000004263">
    <property type="component" value="Unassembled WGS sequence"/>
</dbReference>
<dbReference type="InterPro" id="IPR029787">
    <property type="entry name" value="Nucleotide_cyclase"/>
</dbReference>
<feature type="domain" description="EAL" evidence="3">
    <location>
        <begin position="573"/>
        <end position="830"/>
    </location>
</feature>
<keyword evidence="2" id="KW-0732">Signal</keyword>
<evidence type="ECO:0000313" key="4">
    <source>
        <dbReference type="EMBL" id="EAT12480.1"/>
    </source>
</evidence>
<dbReference type="HOGENOM" id="CLU_000445_70_38_6"/>
<dbReference type="SMART" id="SM00052">
    <property type="entry name" value="EAL"/>
    <property type="match status" value="1"/>
</dbReference>
<evidence type="ECO:0000313" key="5">
    <source>
        <dbReference type="Proteomes" id="UP000004263"/>
    </source>
</evidence>
<dbReference type="Gene3D" id="3.30.70.270">
    <property type="match status" value="1"/>
</dbReference>
<dbReference type="EMBL" id="AAQH01000007">
    <property type="protein sequence ID" value="EAT12480.1"/>
    <property type="molecule type" value="Genomic_DNA"/>
</dbReference>
<dbReference type="InterPro" id="IPR050706">
    <property type="entry name" value="Cyclic-di-GMP_PDE-like"/>
</dbReference>
<accession>Q1N2C7</accession>
<keyword evidence="1" id="KW-0472">Membrane</keyword>
<sequence length="831" mass="94340">MREFIIACLVFVCVTTSHAQSDFLYIDGTSVALPSPLPSTSSRATTPPESMLNAGYSYQAYAQSIKPSSSGSWHKIRLINPGNETLRRYLVFDVHILKHLNVYLFDRTDLRLEKKLGLKDISEEEVQDYTAPHLEFSILPKSQLTLLIYKQNDGPGIFPARILSEQEWLQEKNNKRFFWGAIIAVLIAMALYNVLVYSMHPNKSYGWYLTFHTVCFFYFSALNGFGFHLWPLQIQVMLATNIMFMNFLLIILIANFANHFLFANQNAPRHHKLVLPLSIIAGLGCITSLFVPEYSIIPAFSILQAFASIFGMSIGIASLKSGFKPAKYFVISWACTLAGAGIGMATVLDAIAINIFTLHAFLIGTLGELFLLSIGLASRMKYFEMRSLSQSYLYPNTNLGNLSYFSQRLPQNLPEILKNHQHVYLVLMNLTGFREVVSLYGPKALTESYQQRTIELENLLRNEKWSIHFTLPSGRQVSAMALPSEQILLLVNVNHHDEIELIVDKLYHHSHRDLRIRNIHMPMSSTISYVHISHHHSLQEQYRKAQVALQHAIVTNQKYCAYSPSLDLAIGERITLIQKLHKAITEDELDIFLQPQFSLFDNKLVGAEALVRWRQNDGHFISPGVFIPLAEQTGLIFEISKNIIARSFAWLSDIKKHHPNLYQNFNLSINLSALDMAQSSLLSFLQTSLFNHDLNANKITLEITESAIMENHDLFIKGIQELQTLGFNLAIDDFGTGYSSMLYLKELKAKEIKIDMGFVRGIHTNRVNQKIVQAIVQLANGTDSMTVAEGVECKEEALWLQSIGCDFAQGYYWNPALPIQEFYTQYVSLKL</sequence>
<dbReference type="RefSeq" id="WP_007018289.1">
    <property type="nucleotide sequence ID" value="NZ_CH724116.1"/>
</dbReference>
<feature type="transmembrane region" description="Helical" evidence="1">
    <location>
        <begin position="242"/>
        <end position="261"/>
    </location>
</feature>
<feature type="transmembrane region" description="Helical" evidence="1">
    <location>
        <begin position="207"/>
        <end position="230"/>
    </location>
</feature>
<keyword evidence="1" id="KW-1133">Transmembrane helix</keyword>
<dbReference type="GO" id="GO:0071111">
    <property type="term" value="F:cyclic-guanylate-specific phosphodiesterase activity"/>
    <property type="evidence" value="ECO:0007669"/>
    <property type="project" value="InterPro"/>
</dbReference>
<feature type="transmembrane region" description="Helical" evidence="1">
    <location>
        <begin position="351"/>
        <end position="377"/>
    </location>
</feature>
<feature type="transmembrane region" description="Helical" evidence="1">
    <location>
        <begin position="297"/>
        <end position="319"/>
    </location>
</feature>
<dbReference type="InterPro" id="IPR001633">
    <property type="entry name" value="EAL_dom"/>
</dbReference>
<gene>
    <name evidence="4" type="ORF">RED65_16621</name>
</gene>
<dbReference type="OrthoDB" id="6279314at2"/>
<name>Q1N2C7_9GAMM</name>
<dbReference type="InterPro" id="IPR011623">
    <property type="entry name" value="7TMR_DISM_rcpt_extracell_dom1"/>
</dbReference>
<dbReference type="PROSITE" id="PS50883">
    <property type="entry name" value="EAL"/>
    <property type="match status" value="1"/>
</dbReference>
<feature type="chain" id="PRO_5004194512" evidence="2">
    <location>
        <begin position="20"/>
        <end position="831"/>
    </location>
</feature>
<proteinExistence type="predicted"/>
<dbReference type="InterPro" id="IPR035919">
    <property type="entry name" value="EAL_sf"/>
</dbReference>
<dbReference type="CDD" id="cd01948">
    <property type="entry name" value="EAL"/>
    <property type="match status" value="1"/>
</dbReference>
<feature type="transmembrane region" description="Helical" evidence="1">
    <location>
        <begin position="326"/>
        <end position="345"/>
    </location>
</feature>
<protein>
    <submittedName>
        <fullName evidence="4">Signaling repeat/GGDEF domain/EAL domain protein</fullName>
    </submittedName>
</protein>
<feature type="transmembrane region" description="Helical" evidence="1">
    <location>
        <begin position="177"/>
        <end position="195"/>
    </location>
</feature>
<evidence type="ECO:0000256" key="2">
    <source>
        <dbReference type="SAM" id="SignalP"/>
    </source>
</evidence>
<comment type="caution">
    <text evidence="4">The sequence shown here is derived from an EMBL/GenBank/DDBJ whole genome shotgun (WGS) entry which is preliminary data.</text>
</comment>
<dbReference type="InterPro" id="IPR011622">
    <property type="entry name" value="7TMR_DISM_rcpt_extracell_dom2"/>
</dbReference>
<keyword evidence="1" id="KW-0812">Transmembrane</keyword>
<reference evidence="4 5" key="1">
    <citation type="submission" date="2006-03" db="EMBL/GenBank/DDBJ databases">
        <authorList>
            <person name="Pinhassi J."/>
            <person name="Pedros-Alio C."/>
            <person name="Ferriera S."/>
            <person name="Johnson J."/>
            <person name="Kravitz S."/>
            <person name="Halpern A."/>
            <person name="Remington K."/>
            <person name="Beeson K."/>
            <person name="Tran B."/>
            <person name="Rogers Y.-H."/>
            <person name="Friedman R."/>
            <person name="Venter J.C."/>
        </authorList>
    </citation>
    <scope>NUCLEOTIDE SEQUENCE [LARGE SCALE GENOMIC DNA]</scope>
    <source>
        <strain evidence="4 5">RED65</strain>
    </source>
</reference>
<dbReference type="SUPFAM" id="SSF55073">
    <property type="entry name" value="Nucleotide cyclase"/>
    <property type="match status" value="1"/>
</dbReference>
<dbReference type="STRING" id="207949.RED65_16621"/>
<dbReference type="PANTHER" id="PTHR33121:SF70">
    <property type="entry name" value="SIGNALING PROTEIN YKOW"/>
    <property type="match status" value="1"/>
</dbReference>
<feature type="transmembrane region" description="Helical" evidence="1">
    <location>
        <begin position="273"/>
        <end position="291"/>
    </location>
</feature>
<dbReference type="Gene3D" id="3.20.20.450">
    <property type="entry name" value="EAL domain"/>
    <property type="match status" value="1"/>
</dbReference>
<feature type="signal peptide" evidence="2">
    <location>
        <begin position="1"/>
        <end position="19"/>
    </location>
</feature>
<dbReference type="AlphaFoldDB" id="Q1N2C7"/>
<dbReference type="Pfam" id="PF07695">
    <property type="entry name" value="7TMR-DISM_7TM"/>
    <property type="match status" value="1"/>
</dbReference>
<keyword evidence="5" id="KW-1185">Reference proteome</keyword>
<dbReference type="Pfam" id="PF07696">
    <property type="entry name" value="7TMR-DISMED2"/>
    <property type="match status" value="1"/>
</dbReference>
<dbReference type="Pfam" id="PF00563">
    <property type="entry name" value="EAL"/>
    <property type="match status" value="1"/>
</dbReference>
<dbReference type="PANTHER" id="PTHR33121">
    <property type="entry name" value="CYCLIC DI-GMP PHOSPHODIESTERASE PDEF"/>
    <property type="match status" value="1"/>
</dbReference>
<evidence type="ECO:0000256" key="1">
    <source>
        <dbReference type="SAM" id="Phobius"/>
    </source>
</evidence>
<dbReference type="InterPro" id="IPR043128">
    <property type="entry name" value="Rev_trsase/Diguanyl_cyclase"/>
</dbReference>
<organism evidence="4 5">
    <name type="scientific">Bermanella marisrubri</name>
    <dbReference type="NCBI Taxonomy" id="207949"/>
    <lineage>
        <taxon>Bacteria</taxon>
        <taxon>Pseudomonadati</taxon>
        <taxon>Pseudomonadota</taxon>
        <taxon>Gammaproteobacteria</taxon>
        <taxon>Oceanospirillales</taxon>
        <taxon>Oceanospirillaceae</taxon>
        <taxon>Bermanella</taxon>
    </lineage>
</organism>
<evidence type="ECO:0000259" key="3">
    <source>
        <dbReference type="PROSITE" id="PS50883"/>
    </source>
</evidence>
<dbReference type="SUPFAM" id="SSF141868">
    <property type="entry name" value="EAL domain-like"/>
    <property type="match status" value="1"/>
</dbReference>